<feature type="transmembrane region" description="Helical" evidence="7">
    <location>
        <begin position="259"/>
        <end position="278"/>
    </location>
</feature>
<dbReference type="Pfam" id="PF25539">
    <property type="entry name" value="Bestrophin_2"/>
    <property type="match status" value="1"/>
</dbReference>
<evidence type="ECO:0000256" key="1">
    <source>
        <dbReference type="ARBA" id="ARBA00004141"/>
    </source>
</evidence>
<dbReference type="AlphaFoldDB" id="A0AAQ3M3P2"/>
<gene>
    <name evidence="8" type="ORF">R9X50_00232700</name>
</gene>
<evidence type="ECO:0000256" key="6">
    <source>
        <dbReference type="ARBA" id="ARBA00023136"/>
    </source>
</evidence>
<dbReference type="GO" id="GO:0005254">
    <property type="term" value="F:chloride channel activity"/>
    <property type="evidence" value="ECO:0007669"/>
    <property type="project" value="InterPro"/>
</dbReference>
<keyword evidence="3 7" id="KW-0812">Transmembrane</keyword>
<accession>A0AAQ3M3P2</accession>
<dbReference type="GO" id="GO:0016020">
    <property type="term" value="C:membrane"/>
    <property type="evidence" value="ECO:0007669"/>
    <property type="project" value="UniProtKB-SubCell"/>
</dbReference>
<evidence type="ECO:0000256" key="2">
    <source>
        <dbReference type="ARBA" id="ARBA00022448"/>
    </source>
</evidence>
<evidence type="ECO:0000256" key="5">
    <source>
        <dbReference type="ARBA" id="ARBA00023065"/>
    </source>
</evidence>
<protein>
    <recommendedName>
        <fullName evidence="10">Bestrophin/UPF0187</fullName>
    </recommendedName>
</protein>
<name>A0AAQ3M3P2_9PEZI</name>
<feature type="transmembrane region" description="Helical" evidence="7">
    <location>
        <begin position="44"/>
        <end position="63"/>
    </location>
</feature>
<sequence>MPSRPTRPPLSRTTTHPLYHTARKKPRRWPLVLRFIKGAIHADIAIPVLTSAIFTALIVYVNQATHQHFSLPTNTIPSISIVVGLMLVFRNSTSYDRFWQGNSHLTTAATSIRNLTRSFLTCSHLAGKEPDDVESADTERTVRLLLAIIYAVKNHLRAEWGETIPLLLPKTEVDRRRRESQSLQRAEYIDLLPPGTRGYEDHGLGLLLQLSVQIEAYIKRGHDRGWFHAPQASQLTVQLNTLVDAYGSMEQIHLTPLPVAYLIHMRQVLALFCGLLAFGLCDEMGWWSILLVTFISFTLYGIEAIGAQLEDPFGYDRNDIKMDAIIEDLRVETTVLLEQWKTGSDIFEIKYN</sequence>
<evidence type="ECO:0000256" key="7">
    <source>
        <dbReference type="SAM" id="Phobius"/>
    </source>
</evidence>
<keyword evidence="9" id="KW-1185">Reference proteome</keyword>
<dbReference type="EMBL" id="CP138582">
    <property type="protein sequence ID" value="WPG99512.1"/>
    <property type="molecule type" value="Genomic_DNA"/>
</dbReference>
<feature type="transmembrane region" description="Helical" evidence="7">
    <location>
        <begin position="69"/>
        <end position="89"/>
    </location>
</feature>
<keyword evidence="6 7" id="KW-0472">Membrane</keyword>
<comment type="subcellular location">
    <subcellularLocation>
        <location evidence="1">Membrane</location>
        <topology evidence="1">Multi-pass membrane protein</topology>
    </subcellularLocation>
</comment>
<dbReference type="Proteomes" id="UP001303373">
    <property type="component" value="Chromosome 3"/>
</dbReference>
<dbReference type="InterPro" id="IPR044669">
    <property type="entry name" value="YneE/VCCN1/2-like"/>
</dbReference>
<dbReference type="PANTHER" id="PTHR33281">
    <property type="entry name" value="UPF0187 PROTEIN YNEE"/>
    <property type="match status" value="1"/>
</dbReference>
<keyword evidence="4 7" id="KW-1133">Transmembrane helix</keyword>
<proteinExistence type="predicted"/>
<evidence type="ECO:0008006" key="10">
    <source>
        <dbReference type="Google" id="ProtNLM"/>
    </source>
</evidence>
<dbReference type="PANTHER" id="PTHR33281:SF16">
    <property type="match status" value="1"/>
</dbReference>
<organism evidence="8 9">
    <name type="scientific">Acrodontium crateriforme</name>
    <dbReference type="NCBI Taxonomy" id="150365"/>
    <lineage>
        <taxon>Eukaryota</taxon>
        <taxon>Fungi</taxon>
        <taxon>Dikarya</taxon>
        <taxon>Ascomycota</taxon>
        <taxon>Pezizomycotina</taxon>
        <taxon>Dothideomycetes</taxon>
        <taxon>Dothideomycetidae</taxon>
        <taxon>Mycosphaerellales</taxon>
        <taxon>Teratosphaeriaceae</taxon>
        <taxon>Acrodontium</taxon>
    </lineage>
</organism>
<keyword evidence="5" id="KW-0406">Ion transport</keyword>
<evidence type="ECO:0000256" key="4">
    <source>
        <dbReference type="ARBA" id="ARBA00022989"/>
    </source>
</evidence>
<evidence type="ECO:0000256" key="3">
    <source>
        <dbReference type="ARBA" id="ARBA00022692"/>
    </source>
</evidence>
<evidence type="ECO:0000313" key="9">
    <source>
        <dbReference type="Proteomes" id="UP001303373"/>
    </source>
</evidence>
<feature type="transmembrane region" description="Helical" evidence="7">
    <location>
        <begin position="284"/>
        <end position="302"/>
    </location>
</feature>
<reference evidence="8 9" key="1">
    <citation type="submission" date="2023-11" db="EMBL/GenBank/DDBJ databases">
        <title>An acidophilic fungus is an integral part of prey digestion in a carnivorous sundew plant.</title>
        <authorList>
            <person name="Tsai I.J."/>
        </authorList>
    </citation>
    <scope>NUCLEOTIDE SEQUENCE [LARGE SCALE GENOMIC DNA]</scope>
    <source>
        <strain evidence="8">169a</strain>
    </source>
</reference>
<keyword evidence="2" id="KW-0813">Transport</keyword>
<evidence type="ECO:0000313" key="8">
    <source>
        <dbReference type="EMBL" id="WPG99512.1"/>
    </source>
</evidence>